<evidence type="ECO:0000259" key="3">
    <source>
        <dbReference type="PROSITE" id="PS51471"/>
    </source>
</evidence>
<evidence type="ECO:0000256" key="1">
    <source>
        <dbReference type="ARBA" id="ARBA00008056"/>
    </source>
</evidence>
<dbReference type="AlphaFoldDB" id="A0A9W9SA51"/>
<keyword evidence="2" id="KW-0560">Oxidoreductase</keyword>
<keyword evidence="2" id="KW-0479">Metal-binding</keyword>
<dbReference type="GeneID" id="81463291"/>
<dbReference type="InterPro" id="IPR044861">
    <property type="entry name" value="IPNS-like_FE2OG_OXY"/>
</dbReference>
<dbReference type="Gene3D" id="2.60.120.330">
    <property type="entry name" value="B-lactam Antibiotic, Isopenicillin N Synthase, Chain"/>
    <property type="match status" value="1"/>
</dbReference>
<name>A0A9W9SA51_9EURO</name>
<evidence type="ECO:0000256" key="2">
    <source>
        <dbReference type="RuleBase" id="RU003682"/>
    </source>
</evidence>
<dbReference type="GO" id="GO:0016491">
    <property type="term" value="F:oxidoreductase activity"/>
    <property type="evidence" value="ECO:0007669"/>
    <property type="project" value="UniProtKB-KW"/>
</dbReference>
<proteinExistence type="inferred from homology"/>
<evidence type="ECO:0000313" key="5">
    <source>
        <dbReference type="Proteomes" id="UP001147752"/>
    </source>
</evidence>
<keyword evidence="2" id="KW-0408">Iron</keyword>
<dbReference type="PROSITE" id="PS51471">
    <property type="entry name" value="FE2OG_OXY"/>
    <property type="match status" value="1"/>
</dbReference>
<dbReference type="RefSeq" id="XP_056580358.1">
    <property type="nucleotide sequence ID" value="XM_056724108.1"/>
</dbReference>
<keyword evidence="5" id="KW-1185">Reference proteome</keyword>
<accession>A0A9W9SA51</accession>
<comment type="caution">
    <text evidence="4">The sequence shown here is derived from an EMBL/GenBank/DDBJ whole genome shotgun (WGS) entry which is preliminary data.</text>
</comment>
<dbReference type="InterPro" id="IPR005123">
    <property type="entry name" value="Oxoglu/Fe-dep_dioxygenase_dom"/>
</dbReference>
<sequence>MPRVSYKGLLNATEQDLQSLSKATLVDGYFDLDLDCPEAVNLRQDVRYLESFSEKIFDVPTPLKERYDFKTLGRFRTTGSLRLFRFKSLGVEEGAHAGQPDGFEMFMLPQNELILSSYQPTLQSPDLVFSNRETLTRCMKRYEEAAQLILRRVGEVLGLGDALLAAHQSDAPSVTNLGFLRYPPQPTESRNFGHIAHTDVGTLTILSATARGLQIMDVEKQDWVFVDPNPQQLFVQFGDCLKFLSQGRCIPSIHRVVPCDTEQATKYTLAYFVRPNEKAIITSDDGTVWAYEDYHCRKFDAFARPLTHARPEGEQQMISIRQLNLATHVGAA</sequence>
<dbReference type="Pfam" id="PF03171">
    <property type="entry name" value="2OG-FeII_Oxy"/>
    <property type="match status" value="1"/>
</dbReference>
<gene>
    <name evidence="4" type="ORF">N7517_006378</name>
</gene>
<dbReference type="EMBL" id="JAPZBT010000002">
    <property type="protein sequence ID" value="KAJ5374372.1"/>
    <property type="molecule type" value="Genomic_DNA"/>
</dbReference>
<evidence type="ECO:0000313" key="4">
    <source>
        <dbReference type="EMBL" id="KAJ5374372.1"/>
    </source>
</evidence>
<dbReference type="Proteomes" id="UP001147752">
    <property type="component" value="Unassembled WGS sequence"/>
</dbReference>
<dbReference type="PANTHER" id="PTHR47990">
    <property type="entry name" value="2-OXOGLUTARATE (2OG) AND FE(II)-DEPENDENT OXYGENASE SUPERFAMILY PROTEIN-RELATED"/>
    <property type="match status" value="1"/>
</dbReference>
<reference evidence="4" key="1">
    <citation type="submission" date="2022-12" db="EMBL/GenBank/DDBJ databases">
        <authorList>
            <person name="Petersen C."/>
        </authorList>
    </citation>
    <scope>NUCLEOTIDE SEQUENCE</scope>
    <source>
        <strain evidence="4">IBT 3081</strain>
    </source>
</reference>
<comment type="similarity">
    <text evidence="1 2">Belongs to the iron/ascorbate-dependent oxidoreductase family.</text>
</comment>
<dbReference type="GO" id="GO:0046872">
    <property type="term" value="F:metal ion binding"/>
    <property type="evidence" value="ECO:0007669"/>
    <property type="project" value="UniProtKB-KW"/>
</dbReference>
<feature type="domain" description="Fe2OG dioxygenase" evidence="3">
    <location>
        <begin position="170"/>
        <end position="275"/>
    </location>
</feature>
<protein>
    <submittedName>
        <fullName evidence="4">Clavaminate synthase-like protein</fullName>
    </submittedName>
</protein>
<dbReference type="InterPro" id="IPR027443">
    <property type="entry name" value="IPNS-like_sf"/>
</dbReference>
<dbReference type="OrthoDB" id="288590at2759"/>
<reference evidence="4" key="2">
    <citation type="journal article" date="2023" name="IMA Fungus">
        <title>Comparative genomic study of the Penicillium genus elucidates a diverse pangenome and 15 lateral gene transfer events.</title>
        <authorList>
            <person name="Petersen C."/>
            <person name="Sorensen T."/>
            <person name="Nielsen M.R."/>
            <person name="Sondergaard T.E."/>
            <person name="Sorensen J.L."/>
            <person name="Fitzpatrick D.A."/>
            <person name="Frisvad J.C."/>
            <person name="Nielsen K.L."/>
        </authorList>
    </citation>
    <scope>NUCLEOTIDE SEQUENCE</scope>
    <source>
        <strain evidence="4">IBT 3081</strain>
    </source>
</reference>
<organism evidence="4 5">
    <name type="scientific">Penicillium concentricum</name>
    <dbReference type="NCBI Taxonomy" id="293559"/>
    <lineage>
        <taxon>Eukaryota</taxon>
        <taxon>Fungi</taxon>
        <taxon>Dikarya</taxon>
        <taxon>Ascomycota</taxon>
        <taxon>Pezizomycotina</taxon>
        <taxon>Eurotiomycetes</taxon>
        <taxon>Eurotiomycetidae</taxon>
        <taxon>Eurotiales</taxon>
        <taxon>Aspergillaceae</taxon>
        <taxon>Penicillium</taxon>
    </lineage>
</organism>
<dbReference type="SUPFAM" id="SSF51197">
    <property type="entry name" value="Clavaminate synthase-like"/>
    <property type="match status" value="1"/>
</dbReference>
<dbReference type="InterPro" id="IPR050231">
    <property type="entry name" value="Iron_ascorbate_oxido_reductase"/>
</dbReference>